<dbReference type="GO" id="GO:0017150">
    <property type="term" value="F:tRNA dihydrouridine synthase activity"/>
    <property type="evidence" value="ECO:0007669"/>
    <property type="project" value="InterPro"/>
</dbReference>
<dbReference type="GeneTree" id="ENSGT00550000074907"/>
<evidence type="ECO:0000256" key="1">
    <source>
        <dbReference type="ARBA" id="ARBA00001917"/>
    </source>
</evidence>
<dbReference type="Gene3D" id="3.20.20.70">
    <property type="entry name" value="Aldolase class I"/>
    <property type="match status" value="1"/>
</dbReference>
<dbReference type="GO" id="GO:0050660">
    <property type="term" value="F:flavin adenine dinucleotide binding"/>
    <property type="evidence" value="ECO:0007669"/>
    <property type="project" value="InterPro"/>
</dbReference>
<protein>
    <submittedName>
        <fullName evidence="7">Dihydrouridine synthase 4-like (S. cerevisiae)</fullName>
    </submittedName>
</protein>
<dbReference type="InterPro" id="IPR013785">
    <property type="entry name" value="Aldolase_TIM"/>
</dbReference>
<keyword evidence="5" id="KW-0560">Oxidoreductase</keyword>
<evidence type="ECO:0000256" key="2">
    <source>
        <dbReference type="ARBA" id="ARBA00022630"/>
    </source>
</evidence>
<evidence type="ECO:0000256" key="5">
    <source>
        <dbReference type="ARBA" id="ARBA00023002"/>
    </source>
</evidence>
<accession>A0A8C7G8P6</accession>
<reference evidence="7" key="2">
    <citation type="submission" date="2025-09" db="UniProtKB">
        <authorList>
            <consortium name="Ensembl"/>
        </authorList>
    </citation>
    <scope>IDENTIFICATION</scope>
</reference>
<dbReference type="InterPro" id="IPR018517">
    <property type="entry name" value="tRNA_hU_synthase_CS"/>
</dbReference>
<dbReference type="SUPFAM" id="SSF51395">
    <property type="entry name" value="FMN-linked oxidoreductases"/>
    <property type="match status" value="1"/>
</dbReference>
<organism evidence="7 8">
    <name type="scientific">Oncorhynchus kisutch</name>
    <name type="common">Coho salmon</name>
    <name type="synonym">Salmo kisutch</name>
    <dbReference type="NCBI Taxonomy" id="8019"/>
    <lineage>
        <taxon>Eukaryota</taxon>
        <taxon>Metazoa</taxon>
        <taxon>Chordata</taxon>
        <taxon>Craniata</taxon>
        <taxon>Vertebrata</taxon>
        <taxon>Euteleostomi</taxon>
        <taxon>Actinopterygii</taxon>
        <taxon>Neopterygii</taxon>
        <taxon>Teleostei</taxon>
        <taxon>Protacanthopterygii</taxon>
        <taxon>Salmoniformes</taxon>
        <taxon>Salmonidae</taxon>
        <taxon>Salmoninae</taxon>
        <taxon>Oncorhynchus</taxon>
    </lineage>
</organism>
<dbReference type="CDD" id="cd02801">
    <property type="entry name" value="DUS_like_FMN"/>
    <property type="match status" value="1"/>
</dbReference>
<comment type="cofactor">
    <cofactor evidence="1">
        <name>FMN</name>
        <dbReference type="ChEBI" id="CHEBI:58210"/>
    </cofactor>
</comment>
<dbReference type="PROSITE" id="PS01136">
    <property type="entry name" value="UPF0034"/>
    <property type="match status" value="1"/>
</dbReference>
<keyword evidence="4" id="KW-0819">tRNA processing</keyword>
<evidence type="ECO:0000256" key="3">
    <source>
        <dbReference type="ARBA" id="ARBA00022643"/>
    </source>
</evidence>
<keyword evidence="3" id="KW-0288">FMN</keyword>
<sequence length="132" mass="14616">MHQTISTVERKALPWLTIREVLKSCAPMVRLAFWSLVRKFDCDICFTLMIVAPDLMCSVKARDSEFTNNEADHPLIVQFAASGAQTLADAACVVSPFSDGVDLNYGCPQRWAMSEGYGACLLNKPEPVKDMV</sequence>
<feature type="domain" description="DUS-like FMN-binding" evidence="6">
    <location>
        <begin position="26"/>
        <end position="132"/>
    </location>
</feature>
<evidence type="ECO:0000313" key="8">
    <source>
        <dbReference type="Proteomes" id="UP000694557"/>
    </source>
</evidence>
<reference evidence="7" key="1">
    <citation type="submission" date="2025-08" db="UniProtKB">
        <authorList>
            <consortium name="Ensembl"/>
        </authorList>
    </citation>
    <scope>IDENTIFICATION</scope>
</reference>
<evidence type="ECO:0000259" key="6">
    <source>
        <dbReference type="Pfam" id="PF01207"/>
    </source>
</evidence>
<keyword evidence="2" id="KW-0285">Flavoprotein</keyword>
<keyword evidence="8" id="KW-1185">Reference proteome</keyword>
<name>A0A8C7G8P6_ONCKI</name>
<evidence type="ECO:0000313" key="7">
    <source>
        <dbReference type="Ensembl" id="ENSOKIP00005039237.1"/>
    </source>
</evidence>
<dbReference type="PANTHER" id="PTHR11082">
    <property type="entry name" value="TRNA-DIHYDROURIDINE SYNTHASE"/>
    <property type="match status" value="1"/>
</dbReference>
<proteinExistence type="predicted"/>
<dbReference type="InterPro" id="IPR035587">
    <property type="entry name" value="DUS-like_FMN-bd"/>
</dbReference>
<dbReference type="PANTHER" id="PTHR11082:SF31">
    <property type="entry name" value="TRNA-DIHYDROURIDINE(20A_20B) SYNTHASE [NAD(P)+]-LIKE"/>
    <property type="match status" value="1"/>
</dbReference>
<dbReference type="Ensembl" id="ENSOKIT00005041400.1">
    <property type="protein sequence ID" value="ENSOKIP00005039237.1"/>
    <property type="gene ID" value="ENSOKIG00005016687.1"/>
</dbReference>
<dbReference type="Pfam" id="PF01207">
    <property type="entry name" value="Dus"/>
    <property type="match status" value="1"/>
</dbReference>
<dbReference type="AlphaFoldDB" id="A0A8C7G8P6"/>
<evidence type="ECO:0000256" key="4">
    <source>
        <dbReference type="ARBA" id="ARBA00022694"/>
    </source>
</evidence>
<dbReference type="Proteomes" id="UP000694557">
    <property type="component" value="Unassembled WGS sequence"/>
</dbReference>